<accession>A0A8S5NIY5</accession>
<sequence length="71" mass="8472">MDERITVRFRPEQLDDVIDALFAYADDCVNDREILLKMPRVDRETVNDLAQRETQLNKLGRWLQHVKEEAE</sequence>
<reference evidence="1" key="1">
    <citation type="journal article" date="2021" name="Proc. Natl. Acad. Sci. U.S.A.">
        <title>A Catalog of Tens of Thousands of Viruses from Human Metagenomes Reveals Hidden Associations with Chronic Diseases.</title>
        <authorList>
            <person name="Tisza M.J."/>
            <person name="Buck C.B."/>
        </authorList>
    </citation>
    <scope>NUCLEOTIDE SEQUENCE</scope>
    <source>
        <strain evidence="1">Cttpk5</strain>
    </source>
</reference>
<proteinExistence type="predicted"/>
<name>A0A8S5NIY5_9CAUD</name>
<organism evidence="1">
    <name type="scientific">Siphoviridae sp. cttpk5</name>
    <dbReference type="NCBI Taxonomy" id="2826496"/>
    <lineage>
        <taxon>Viruses</taxon>
        <taxon>Duplodnaviria</taxon>
        <taxon>Heunggongvirae</taxon>
        <taxon>Uroviricota</taxon>
        <taxon>Caudoviricetes</taxon>
    </lineage>
</organism>
<protein>
    <submittedName>
        <fullName evidence="1">G protein pathway suppressor 2, SMRT, TBL1, co-repressor, TRANSCRIPTION</fullName>
    </submittedName>
</protein>
<evidence type="ECO:0000313" key="1">
    <source>
        <dbReference type="EMBL" id="DAD94184.1"/>
    </source>
</evidence>
<dbReference type="EMBL" id="BK015174">
    <property type="protein sequence ID" value="DAD94184.1"/>
    <property type="molecule type" value="Genomic_DNA"/>
</dbReference>